<evidence type="ECO:0000256" key="2">
    <source>
        <dbReference type="SAM" id="Phobius"/>
    </source>
</evidence>
<feature type="transmembrane region" description="Helical" evidence="2">
    <location>
        <begin position="87"/>
        <end position="109"/>
    </location>
</feature>
<keyword evidence="2" id="KW-0472">Membrane</keyword>
<feature type="transmembrane region" description="Helical" evidence="2">
    <location>
        <begin position="116"/>
        <end position="136"/>
    </location>
</feature>
<proteinExistence type="predicted"/>
<keyword evidence="2" id="KW-1133">Transmembrane helix</keyword>
<feature type="compositionally biased region" description="Pro residues" evidence="1">
    <location>
        <begin position="1"/>
        <end position="10"/>
    </location>
</feature>
<dbReference type="Proteomes" id="UP000255355">
    <property type="component" value="Unassembled WGS sequence"/>
</dbReference>
<reference evidence="3 4" key="1">
    <citation type="submission" date="2018-07" db="EMBL/GenBank/DDBJ databases">
        <title>Genomic Encyclopedia of Type Strains, Phase IV (KMG-IV): sequencing the most valuable type-strain genomes for metagenomic binning, comparative biology and taxonomic classification.</title>
        <authorList>
            <person name="Goeker M."/>
        </authorList>
    </citation>
    <scope>NUCLEOTIDE SEQUENCE [LARGE SCALE GENOMIC DNA]</scope>
    <source>
        <strain evidence="3 4">DSM 44952</strain>
    </source>
</reference>
<keyword evidence="2" id="KW-0812">Transmembrane</keyword>
<dbReference type="AlphaFoldDB" id="A0A370H4K3"/>
<name>A0A370H4K3_9NOCA</name>
<dbReference type="OrthoDB" id="4560955at2"/>
<protein>
    <recommendedName>
        <fullName evidence="5">DUF4190 domain-containing protein</fullName>
    </recommendedName>
</protein>
<dbReference type="EMBL" id="QQAZ01000005">
    <property type="protein sequence ID" value="RDI51093.1"/>
    <property type="molecule type" value="Genomic_DNA"/>
</dbReference>
<dbReference type="STRING" id="1210089.GCA_001613165_04730"/>
<feature type="region of interest" description="Disordered" evidence="1">
    <location>
        <begin position="1"/>
        <end position="57"/>
    </location>
</feature>
<gene>
    <name evidence="3" type="ORF">DFR68_105570</name>
</gene>
<dbReference type="RefSeq" id="WP_068023425.1">
    <property type="nucleotide sequence ID" value="NZ_QQAZ01000005.1"/>
</dbReference>
<feature type="compositionally biased region" description="Low complexity" evidence="1">
    <location>
        <begin position="11"/>
        <end position="29"/>
    </location>
</feature>
<organism evidence="3 4">
    <name type="scientific">Nocardia mexicana</name>
    <dbReference type="NCBI Taxonomy" id="279262"/>
    <lineage>
        <taxon>Bacteria</taxon>
        <taxon>Bacillati</taxon>
        <taxon>Actinomycetota</taxon>
        <taxon>Actinomycetes</taxon>
        <taxon>Mycobacteriales</taxon>
        <taxon>Nocardiaceae</taxon>
        <taxon>Nocardia</taxon>
    </lineage>
</organism>
<evidence type="ECO:0000313" key="4">
    <source>
        <dbReference type="Proteomes" id="UP000255355"/>
    </source>
</evidence>
<evidence type="ECO:0008006" key="5">
    <source>
        <dbReference type="Google" id="ProtNLM"/>
    </source>
</evidence>
<keyword evidence="4" id="KW-1185">Reference proteome</keyword>
<sequence length="140" mass="14000">MTYGPPPEPADPAWQPGPSAGYSAPAAPGQHVQNAPHQQPWANPGGQGWQGGPQPAERRPGIGLAVGAVLLGLVGCVLPLLPIDLTGIRPLVGLPFGLAGLVLGIVGCTGQRTGKGLAIAGIFLSTLALAVAVIMLPQAM</sequence>
<accession>A0A370H4K3</accession>
<evidence type="ECO:0000313" key="3">
    <source>
        <dbReference type="EMBL" id="RDI51093.1"/>
    </source>
</evidence>
<comment type="caution">
    <text evidence="3">The sequence shown here is derived from an EMBL/GenBank/DDBJ whole genome shotgun (WGS) entry which is preliminary data.</text>
</comment>
<evidence type="ECO:0000256" key="1">
    <source>
        <dbReference type="SAM" id="MobiDB-lite"/>
    </source>
</evidence>
<feature type="transmembrane region" description="Helical" evidence="2">
    <location>
        <begin position="62"/>
        <end position="81"/>
    </location>
</feature>